<evidence type="ECO:0000313" key="3">
    <source>
        <dbReference type="EMBL" id="GLH96912.1"/>
    </source>
</evidence>
<keyword evidence="4" id="KW-1185">Reference proteome</keyword>
<keyword evidence="2" id="KW-1133">Transmembrane helix</keyword>
<evidence type="ECO:0000313" key="4">
    <source>
        <dbReference type="Proteomes" id="UP001144280"/>
    </source>
</evidence>
<gene>
    <name evidence="3" type="ORF">Pa4123_21860</name>
</gene>
<evidence type="ECO:0000256" key="1">
    <source>
        <dbReference type="SAM" id="MobiDB-lite"/>
    </source>
</evidence>
<keyword evidence="2" id="KW-0812">Transmembrane</keyword>
<feature type="region of interest" description="Disordered" evidence="1">
    <location>
        <begin position="413"/>
        <end position="441"/>
    </location>
</feature>
<feature type="transmembrane region" description="Helical" evidence="2">
    <location>
        <begin position="146"/>
        <end position="165"/>
    </location>
</feature>
<protein>
    <recommendedName>
        <fullName evidence="5">Isoprenylcysteine carboxylmethyltransferase family protein</fullName>
    </recommendedName>
</protein>
<dbReference type="EMBL" id="BSDI01000007">
    <property type="protein sequence ID" value="GLH96912.1"/>
    <property type="molecule type" value="Genomic_DNA"/>
</dbReference>
<proteinExistence type="predicted"/>
<dbReference type="Proteomes" id="UP001144280">
    <property type="component" value="Unassembled WGS sequence"/>
</dbReference>
<evidence type="ECO:0000256" key="2">
    <source>
        <dbReference type="SAM" id="Phobius"/>
    </source>
</evidence>
<dbReference type="RefSeq" id="WP_407676772.1">
    <property type="nucleotide sequence ID" value="NZ_BSDI01000007.1"/>
</dbReference>
<feature type="transmembrane region" description="Helical" evidence="2">
    <location>
        <begin position="114"/>
        <end position="134"/>
    </location>
</feature>
<sequence length="441" mass="47519">MTAARYLCLIVPGLAAMARWRPGRDGAATLLAFVAAAVGIAALGEVARFAGWYGFAAVDGAFRGLPVDLWLGWAVLWGAIPVLYRRFVPLPVALGLLLWLDAVAMPALDPLVWLGPHWLIGETVGLLLVALPAQLLGRWTADRRHLGARAVLQVAVFAAVTLWLVPSVAFELGDGSWAHLTGPSLFPLAQVGLLVATPALMAVREFVVRGGGTPYPWDPPVRLVTTGPYSYLANPMQLSAVALLVLLAAGTRSATLGAVALATAAFGAGVARPHEHHDLEVRHGERWREYRRSVRDWRPRWTPYRAGPPAVLWLDEGCEACRGVWRFLERRRPRGLTLAPAHEHHPPLWRSLYADGGHEERGVAAVARALEHLSLGWATVGWLLRLPGAAWLAQLVTDAMIAAPHMAAPLSDTVLRNSGDRDSARGSGCRTTPSSGCSTAR</sequence>
<keyword evidence="2" id="KW-0472">Membrane</keyword>
<feature type="transmembrane region" description="Helical" evidence="2">
    <location>
        <begin position="67"/>
        <end position="84"/>
    </location>
</feature>
<feature type="transmembrane region" description="Helical" evidence="2">
    <location>
        <begin position="27"/>
        <end position="47"/>
    </location>
</feature>
<name>A0ABQ5QSQ7_9ACTN</name>
<comment type="caution">
    <text evidence="3">The sequence shown here is derived from an EMBL/GenBank/DDBJ whole genome shotgun (WGS) entry which is preliminary data.</text>
</comment>
<evidence type="ECO:0008006" key="5">
    <source>
        <dbReference type="Google" id="ProtNLM"/>
    </source>
</evidence>
<organism evidence="3 4">
    <name type="scientific">Phytohabitans aurantiacus</name>
    <dbReference type="NCBI Taxonomy" id="3016789"/>
    <lineage>
        <taxon>Bacteria</taxon>
        <taxon>Bacillati</taxon>
        <taxon>Actinomycetota</taxon>
        <taxon>Actinomycetes</taxon>
        <taxon>Micromonosporales</taxon>
        <taxon>Micromonosporaceae</taxon>
    </lineage>
</organism>
<dbReference type="Gene3D" id="1.20.120.1630">
    <property type="match status" value="1"/>
</dbReference>
<reference evidence="3" key="1">
    <citation type="submission" date="2022-12" db="EMBL/GenBank/DDBJ databases">
        <title>New Phytohabitans aurantiacus sp. RD004123 nov., an actinomycete isolated from soil.</title>
        <authorList>
            <person name="Triningsih D.W."/>
            <person name="Harunari E."/>
            <person name="Igarashi Y."/>
        </authorList>
    </citation>
    <scope>NUCLEOTIDE SEQUENCE</scope>
    <source>
        <strain evidence="3">RD004123</strain>
    </source>
</reference>
<accession>A0ABQ5QSQ7</accession>
<feature type="transmembrane region" description="Helical" evidence="2">
    <location>
        <begin position="91"/>
        <end position="108"/>
    </location>
</feature>
<feature type="compositionally biased region" description="Polar residues" evidence="1">
    <location>
        <begin position="429"/>
        <end position="441"/>
    </location>
</feature>